<sequence length="428" mass="46978">MEREALAGLRHERGDEAVGLVKAALSALTGEDGLEAITALRLCEFLWHTLPSTWLVDDPERVTTALGRFFTLVGLDRYAGICTSATTRDLLAAYATEGTDAGRDAYRTALHETGLIPPDTGVLAWGDFSGAEESAAHHAASAAIELAIASGDLRVGARGWEKTRAAVVERHLTAPRPGGSWLERVHAERLETWTRPRNRRRAELCRAVVSQLRQPVLAPPGAFTLLRWLLDKAADGLPLTDRHYIVPRLVTEAVDLFGWRELLVGTLTREFDVFPLQSIRELATREMKAVRRTGKQLVLTPLGRRMLADETLLWNTAVSAVIGQGHAFTVTAREVMLMLLTVHGPMNAEDLERDTVEVLGQEWDTSGGLAQSVREELAVMRHRLWALDCHHPARSFDAPFALTSQGAAAARAALRAHALRPRHAPGLD</sequence>
<accession>A0A239AD95</accession>
<gene>
    <name evidence="1" type="ORF">SAMN05216276_1001269</name>
</gene>
<evidence type="ECO:0000313" key="1">
    <source>
        <dbReference type="EMBL" id="SNR92873.1"/>
    </source>
</evidence>
<reference evidence="1 2" key="1">
    <citation type="submission" date="2017-06" db="EMBL/GenBank/DDBJ databases">
        <authorList>
            <person name="Kim H.J."/>
            <person name="Triplett B.A."/>
        </authorList>
    </citation>
    <scope>NUCLEOTIDE SEQUENCE [LARGE SCALE GENOMIC DNA]</scope>
    <source>
        <strain evidence="1 2">CGMCC 4.2132</strain>
    </source>
</reference>
<organism evidence="1 2">
    <name type="scientific">Streptosporangium subroseum</name>
    <dbReference type="NCBI Taxonomy" id="106412"/>
    <lineage>
        <taxon>Bacteria</taxon>
        <taxon>Bacillati</taxon>
        <taxon>Actinomycetota</taxon>
        <taxon>Actinomycetes</taxon>
        <taxon>Streptosporangiales</taxon>
        <taxon>Streptosporangiaceae</taxon>
        <taxon>Streptosporangium</taxon>
    </lineage>
</organism>
<evidence type="ECO:0000313" key="2">
    <source>
        <dbReference type="Proteomes" id="UP000198282"/>
    </source>
</evidence>
<protein>
    <submittedName>
        <fullName evidence="1">Uncharacterized protein</fullName>
    </submittedName>
</protein>
<dbReference type="Proteomes" id="UP000198282">
    <property type="component" value="Unassembled WGS sequence"/>
</dbReference>
<keyword evidence="2" id="KW-1185">Reference proteome</keyword>
<proteinExistence type="predicted"/>
<dbReference type="EMBL" id="FZOD01000001">
    <property type="protein sequence ID" value="SNR92873.1"/>
    <property type="molecule type" value="Genomic_DNA"/>
</dbReference>
<name>A0A239AD95_9ACTN</name>
<dbReference type="AlphaFoldDB" id="A0A239AD95"/>